<dbReference type="InParanoid" id="Q7NMM2"/>
<name>Q7NMM2_GLOVI</name>
<dbReference type="EMBL" id="BA000045">
    <property type="protein sequence ID" value="BAC88684.1"/>
    <property type="molecule type" value="Genomic_DNA"/>
</dbReference>
<dbReference type="Proteomes" id="UP000000557">
    <property type="component" value="Chromosome"/>
</dbReference>
<dbReference type="SUPFAM" id="SSF51735">
    <property type="entry name" value="NAD(P)-binding Rossmann-fold domains"/>
    <property type="match status" value="1"/>
</dbReference>
<keyword evidence="3" id="KW-0472">Membrane</keyword>
<accession>Q7NMM2</accession>
<keyword evidence="3" id="KW-0812">Transmembrane</keyword>
<dbReference type="InterPro" id="IPR057326">
    <property type="entry name" value="KR_dom"/>
</dbReference>
<comment type="similarity">
    <text evidence="1">Belongs to the short-chain dehydrogenases/reductases (SDR) family.</text>
</comment>
<dbReference type="eggNOG" id="COG0300">
    <property type="taxonomic scope" value="Bacteria"/>
</dbReference>
<dbReference type="InterPro" id="IPR036291">
    <property type="entry name" value="NAD(P)-bd_dom_sf"/>
</dbReference>
<dbReference type="PANTHER" id="PTHR44196:SF1">
    <property type="entry name" value="DEHYDROGENASE_REDUCTASE SDR FAMILY MEMBER 7B"/>
    <property type="match status" value="1"/>
</dbReference>
<dbReference type="CDD" id="cd05360">
    <property type="entry name" value="SDR_c3"/>
    <property type="match status" value="1"/>
</dbReference>
<dbReference type="PRINTS" id="PR00081">
    <property type="entry name" value="GDHRDH"/>
</dbReference>
<dbReference type="KEGG" id="gvi:glr0743"/>
<feature type="transmembrane region" description="Helical" evidence="3">
    <location>
        <begin position="313"/>
        <end position="332"/>
    </location>
</feature>
<dbReference type="FunCoup" id="Q7NMM2">
    <property type="interactions" value="26"/>
</dbReference>
<organism evidence="5 6">
    <name type="scientific">Gloeobacter violaceus (strain ATCC 29082 / PCC 7421)</name>
    <dbReference type="NCBI Taxonomy" id="251221"/>
    <lineage>
        <taxon>Bacteria</taxon>
        <taxon>Bacillati</taxon>
        <taxon>Cyanobacteriota</taxon>
        <taxon>Cyanophyceae</taxon>
        <taxon>Gloeobacterales</taxon>
        <taxon>Gloeobacteraceae</taxon>
        <taxon>Gloeobacter</taxon>
    </lineage>
</organism>
<reference evidence="5 6" key="2">
    <citation type="journal article" date="2003" name="DNA Res.">
        <title>Complete genome structure of Gloeobacter violaceus PCC 7421, a cyanobacterium that lacks thylakoids (supplement).</title>
        <authorList>
            <person name="Nakamura Y."/>
            <person name="Kaneko T."/>
            <person name="Sato S."/>
            <person name="Mimuro M."/>
            <person name="Miyashita H."/>
            <person name="Tsuchiya T."/>
            <person name="Sasamoto S."/>
            <person name="Watanabe A."/>
            <person name="Kawashima K."/>
            <person name="Kishida Y."/>
            <person name="Kiyokawa C."/>
            <person name="Kohara M."/>
            <person name="Matsumoto M."/>
            <person name="Matsuno A."/>
            <person name="Nakazaki N."/>
            <person name="Shimpo S."/>
            <person name="Takeuchi C."/>
            <person name="Yamada M."/>
            <person name="Tabata S."/>
        </authorList>
    </citation>
    <scope>NUCLEOTIDE SEQUENCE [LARGE SCALE GENOMIC DNA]</scope>
    <source>
        <strain evidence="6">ATCC 29082 / PCC 7421</strain>
    </source>
</reference>
<keyword evidence="6" id="KW-1185">Reference proteome</keyword>
<dbReference type="EnsemblBacteria" id="BAC88684">
    <property type="protein sequence ID" value="BAC88684"/>
    <property type="gene ID" value="BAC88684"/>
</dbReference>
<dbReference type="Pfam" id="PF00106">
    <property type="entry name" value="adh_short"/>
    <property type="match status" value="1"/>
</dbReference>
<protein>
    <submittedName>
        <fullName evidence="5">Glr0743 protein</fullName>
    </submittedName>
</protein>
<evidence type="ECO:0000256" key="2">
    <source>
        <dbReference type="ARBA" id="ARBA00023002"/>
    </source>
</evidence>
<dbReference type="InterPro" id="IPR002347">
    <property type="entry name" value="SDR_fam"/>
</dbReference>
<feature type="domain" description="Ketoreductase" evidence="4">
    <location>
        <begin position="9"/>
        <end position="195"/>
    </location>
</feature>
<gene>
    <name evidence="5" type="ordered locus">glr0743</name>
</gene>
<evidence type="ECO:0000313" key="6">
    <source>
        <dbReference type="Proteomes" id="UP000000557"/>
    </source>
</evidence>
<evidence type="ECO:0000259" key="4">
    <source>
        <dbReference type="SMART" id="SM00822"/>
    </source>
</evidence>
<dbReference type="PhylomeDB" id="Q7NMM2"/>
<reference evidence="5 6" key="1">
    <citation type="journal article" date="2003" name="DNA Res.">
        <title>Complete genome structure of Gloeobacter violaceus PCC 7421, a cyanobacterium that lacks thylakoids.</title>
        <authorList>
            <person name="Nakamura Y."/>
            <person name="Kaneko T."/>
            <person name="Sato S."/>
            <person name="Mimuro M."/>
            <person name="Miyashita H."/>
            <person name="Tsuchiya T."/>
            <person name="Sasamoto S."/>
            <person name="Watanabe A."/>
            <person name="Kawashima K."/>
            <person name="Kishida Y."/>
            <person name="Kiyokawa C."/>
            <person name="Kohara M."/>
            <person name="Matsumoto M."/>
            <person name="Matsuno A."/>
            <person name="Nakazaki N."/>
            <person name="Shimpo S."/>
            <person name="Takeuchi C."/>
            <person name="Yamada M."/>
            <person name="Tabata S."/>
        </authorList>
    </citation>
    <scope>NUCLEOTIDE SEQUENCE [LARGE SCALE GENOMIC DNA]</scope>
    <source>
        <strain evidence="6">ATCC 29082 / PCC 7421</strain>
    </source>
</reference>
<dbReference type="NCBIfam" id="NF005495">
    <property type="entry name" value="PRK07109.1"/>
    <property type="match status" value="1"/>
</dbReference>
<dbReference type="RefSeq" id="WP_011140745.1">
    <property type="nucleotide sequence ID" value="NC_005125.1"/>
</dbReference>
<proteinExistence type="inferred from homology"/>
<dbReference type="OrthoDB" id="9775296at2"/>
<evidence type="ECO:0000256" key="3">
    <source>
        <dbReference type="SAM" id="Phobius"/>
    </source>
</evidence>
<dbReference type="PANTHER" id="PTHR44196">
    <property type="entry name" value="DEHYDROGENASE/REDUCTASE SDR FAMILY MEMBER 7B"/>
    <property type="match status" value="1"/>
</dbReference>
<dbReference type="HOGENOM" id="CLU_010194_2_1_3"/>
<dbReference type="Gene3D" id="3.40.50.720">
    <property type="entry name" value="NAD(P)-binding Rossmann-like Domain"/>
    <property type="match status" value="1"/>
</dbReference>
<sequence>MNLKPIEQQVVVVFGASSGIGRASALQFAGRGASLVVAARSEGGLASLVAEVRRFGTQVVPIVADAADFAQVSRVADLAVESYGHLDTWVHAAATAVIGRFEETTAEEFRRVVDVSLLGQVYGAMAALPHLKRTGGGALIHVSSVEGRRAMPLMAAYAAAKHGVEGFLESLRLELRKDGVPVSVTSILPSVINTPFYNKARSKLGVKPSGVPPYYQPELVADAIVFAAQHPVRELIVGDSGRVLDWLQRLSPPLLDKLLEWTAFDLQRTQQPKSPGDPDNLFTPIDSEQGYDRSRGDFSHLAIPSLLDWTDRYPAVAAALGAFALLGLVGLLRPRVNEQVSK</sequence>
<dbReference type="PROSITE" id="PS00061">
    <property type="entry name" value="ADH_SHORT"/>
    <property type="match status" value="1"/>
</dbReference>
<keyword evidence="3" id="KW-1133">Transmembrane helix</keyword>
<evidence type="ECO:0000313" key="5">
    <source>
        <dbReference type="EMBL" id="BAC88684.1"/>
    </source>
</evidence>
<evidence type="ECO:0000256" key="1">
    <source>
        <dbReference type="ARBA" id="ARBA00006484"/>
    </source>
</evidence>
<dbReference type="AlphaFoldDB" id="Q7NMM2"/>
<dbReference type="InterPro" id="IPR020904">
    <property type="entry name" value="Sc_DH/Rdtase_CS"/>
</dbReference>
<dbReference type="GO" id="GO:0016491">
    <property type="term" value="F:oxidoreductase activity"/>
    <property type="evidence" value="ECO:0007669"/>
    <property type="project" value="UniProtKB-KW"/>
</dbReference>
<keyword evidence="2" id="KW-0560">Oxidoreductase</keyword>
<dbReference type="STRING" id="251221.gene:10758219"/>
<dbReference type="PATRIC" id="fig|251221.4.peg.756"/>
<dbReference type="SMART" id="SM00822">
    <property type="entry name" value="PKS_KR"/>
    <property type="match status" value="1"/>
</dbReference>